<dbReference type="Pfam" id="PF13947">
    <property type="entry name" value="GUB_WAK_bind"/>
    <property type="match status" value="1"/>
</dbReference>
<keyword evidence="2" id="KW-0732">Signal</keyword>
<proteinExistence type="predicted"/>
<organism evidence="4 5">
    <name type="scientific">Nelumbo nucifera</name>
    <name type="common">Sacred lotus</name>
    <dbReference type="NCBI Taxonomy" id="4432"/>
    <lineage>
        <taxon>Eukaryota</taxon>
        <taxon>Viridiplantae</taxon>
        <taxon>Streptophyta</taxon>
        <taxon>Embryophyta</taxon>
        <taxon>Tracheophyta</taxon>
        <taxon>Spermatophyta</taxon>
        <taxon>Magnoliopsida</taxon>
        <taxon>Proteales</taxon>
        <taxon>Nelumbonaceae</taxon>
        <taxon>Nelumbo</taxon>
    </lineage>
</organism>
<evidence type="ECO:0000313" key="5">
    <source>
        <dbReference type="Proteomes" id="UP000607653"/>
    </source>
</evidence>
<evidence type="ECO:0000313" key="4">
    <source>
        <dbReference type="EMBL" id="DAD39467.1"/>
    </source>
</evidence>
<comment type="caution">
    <text evidence="4">The sequence shown here is derived from an EMBL/GenBank/DDBJ whole genome shotgun (WGS) entry which is preliminary data.</text>
</comment>
<dbReference type="AlphaFoldDB" id="A0A822Z3T9"/>
<name>A0A822Z3T9_NELNU</name>
<feature type="domain" description="Wall-associated receptor kinase galacturonan-binding" evidence="3">
    <location>
        <begin position="11"/>
        <end position="71"/>
    </location>
</feature>
<dbReference type="GO" id="GO:0030247">
    <property type="term" value="F:polysaccharide binding"/>
    <property type="evidence" value="ECO:0007669"/>
    <property type="project" value="InterPro"/>
</dbReference>
<dbReference type="Proteomes" id="UP000607653">
    <property type="component" value="Unassembled WGS sequence"/>
</dbReference>
<dbReference type="InterPro" id="IPR025287">
    <property type="entry name" value="WAK_GUB"/>
</dbReference>
<sequence>MPTSLETRPGCRNKCGNVSIPYPFGLVGDDSTCYRDEFKLFCNTATDPPNLTIYGDSLYSHSILNISLQGQLTFSRKAATSCYMGENQDQQGIASTIELPNSPTPGTNSRQLVVTHLASCLTPMTKTSTEVNGSSCEELDVARRQYHMILAHLI</sequence>
<evidence type="ECO:0000256" key="1">
    <source>
        <dbReference type="ARBA" id="ARBA00004167"/>
    </source>
</evidence>
<keyword evidence="5" id="KW-1185">Reference proteome</keyword>
<protein>
    <recommendedName>
        <fullName evidence="3">Wall-associated receptor kinase galacturonan-binding domain-containing protein</fullName>
    </recommendedName>
</protein>
<dbReference type="PANTHER" id="PTHR33491">
    <property type="entry name" value="OSJNBA0016N04.9 PROTEIN"/>
    <property type="match status" value="1"/>
</dbReference>
<evidence type="ECO:0000256" key="2">
    <source>
        <dbReference type="ARBA" id="ARBA00022729"/>
    </source>
</evidence>
<accession>A0A822Z3T9</accession>
<reference evidence="4 5" key="1">
    <citation type="journal article" date="2020" name="Mol. Biol. Evol.">
        <title>Distinct Expression and Methylation Patterns for Genes with Different Fates following a Single Whole-Genome Duplication in Flowering Plants.</title>
        <authorList>
            <person name="Shi T."/>
            <person name="Rahmani R.S."/>
            <person name="Gugger P.F."/>
            <person name="Wang M."/>
            <person name="Li H."/>
            <person name="Zhang Y."/>
            <person name="Li Z."/>
            <person name="Wang Q."/>
            <person name="Van de Peer Y."/>
            <person name="Marchal K."/>
            <person name="Chen J."/>
        </authorList>
    </citation>
    <scope>NUCLEOTIDE SEQUENCE [LARGE SCALE GENOMIC DNA]</scope>
    <source>
        <tissue evidence="4">Leaf</tissue>
    </source>
</reference>
<comment type="subcellular location">
    <subcellularLocation>
        <location evidence="1">Membrane</location>
        <topology evidence="1">Single-pass membrane protein</topology>
    </subcellularLocation>
</comment>
<dbReference type="EMBL" id="DUZY01000005">
    <property type="protein sequence ID" value="DAD39467.1"/>
    <property type="molecule type" value="Genomic_DNA"/>
</dbReference>
<dbReference type="GO" id="GO:0016020">
    <property type="term" value="C:membrane"/>
    <property type="evidence" value="ECO:0007669"/>
    <property type="project" value="UniProtKB-SubCell"/>
</dbReference>
<gene>
    <name evidence="4" type="ORF">HUJ06_013790</name>
</gene>
<evidence type="ECO:0000259" key="3">
    <source>
        <dbReference type="Pfam" id="PF13947"/>
    </source>
</evidence>